<dbReference type="InterPro" id="IPR027417">
    <property type="entry name" value="P-loop_NTPase"/>
</dbReference>
<name>A0ABQ7J7U1_9APIC</name>
<dbReference type="EMBL" id="JADAQX010000496">
    <property type="protein sequence ID" value="KAF8820058.1"/>
    <property type="molecule type" value="Genomic_DNA"/>
</dbReference>
<dbReference type="Proteomes" id="UP000823046">
    <property type="component" value="Unassembled WGS sequence"/>
</dbReference>
<dbReference type="PANTHER" id="PTHR10887:SF322">
    <property type="entry name" value="HELICASE MOV-10"/>
    <property type="match status" value="1"/>
</dbReference>
<dbReference type="SUPFAM" id="SSF52540">
    <property type="entry name" value="P-loop containing nucleoside triphosphate hydrolases"/>
    <property type="match status" value="1"/>
</dbReference>
<accession>A0ABQ7J7U1</accession>
<dbReference type="PANTHER" id="PTHR10887">
    <property type="entry name" value="DNA2/NAM7 HELICASE FAMILY"/>
    <property type="match status" value="1"/>
</dbReference>
<evidence type="ECO:0000259" key="1">
    <source>
        <dbReference type="Pfam" id="PF13086"/>
    </source>
</evidence>
<reference evidence="3 4" key="1">
    <citation type="journal article" date="2020" name="bioRxiv">
        <title>Metabolic contributions of an alphaproteobacterial endosymbiont in the apicomplexan Cardiosporidium cionae.</title>
        <authorList>
            <person name="Hunter E.S."/>
            <person name="Paight C.J."/>
            <person name="Lane C.E."/>
        </authorList>
    </citation>
    <scope>NUCLEOTIDE SEQUENCE [LARGE SCALE GENOMIC DNA]</scope>
    <source>
        <strain evidence="3">ESH_2018</strain>
    </source>
</reference>
<proteinExistence type="predicted"/>
<evidence type="ECO:0000313" key="4">
    <source>
        <dbReference type="Proteomes" id="UP000823046"/>
    </source>
</evidence>
<dbReference type="InterPro" id="IPR045055">
    <property type="entry name" value="DNA2/NAM7-like"/>
</dbReference>
<feature type="domain" description="DNA2/NAM7 helicase helicase" evidence="1">
    <location>
        <begin position="5"/>
        <end position="73"/>
    </location>
</feature>
<dbReference type="InterPro" id="IPR041679">
    <property type="entry name" value="DNA2/NAM7-like_C"/>
</dbReference>
<dbReference type="Gene3D" id="3.40.50.300">
    <property type="entry name" value="P-loop containing nucleotide triphosphate hydrolases"/>
    <property type="match status" value="2"/>
</dbReference>
<protein>
    <submittedName>
        <fullName evidence="3">AAA family protein</fullName>
    </submittedName>
</protein>
<comment type="caution">
    <text evidence="3">The sequence shown here is derived from an EMBL/GenBank/DDBJ whole genome shotgun (WGS) entry which is preliminary data.</text>
</comment>
<dbReference type="Pfam" id="PF13086">
    <property type="entry name" value="AAA_11"/>
    <property type="match status" value="1"/>
</dbReference>
<dbReference type="InterPro" id="IPR047187">
    <property type="entry name" value="SF1_C_Upf1"/>
</dbReference>
<keyword evidence="4" id="KW-1185">Reference proteome</keyword>
<dbReference type="Pfam" id="PF13087">
    <property type="entry name" value="AAA_12"/>
    <property type="match status" value="1"/>
</dbReference>
<feature type="domain" description="DNA2/NAM7 helicase-like C-terminal" evidence="2">
    <location>
        <begin position="83"/>
        <end position="267"/>
    </location>
</feature>
<evidence type="ECO:0000259" key="2">
    <source>
        <dbReference type="Pfam" id="PF13087"/>
    </source>
</evidence>
<dbReference type="InterPro" id="IPR041677">
    <property type="entry name" value="DNA2/NAM7_AAA_11"/>
</dbReference>
<gene>
    <name evidence="3" type="ORF">IE077_003632</name>
</gene>
<sequence>MTLFREAVKRSNVIIATCIGSGHEIMEDEVFPRVIIDECSQSIEPSNLIPLGRNCSNLVLIGDHKQLPPTILSSEARLNGNITPIHLLDSQRRMHPSIADFSCSHFYDGKSIKSVATKILAKKKERKLKESQLYERIRKRMNDVFKTLQVSANAEISQRNSKMNKQETLCVLSTLWACLNAGGVDALQIGILTPYDAQKSYLKKVDSSISKCIEVNSVDGFQGREKDLIIFSGVRSNFQGNVGFLKDGRRMNVMLTRAKRGLIVVGDGHTLWNEERNWRPWLQWIYDSEEFNGSAQYV</sequence>
<organism evidence="3 4">
    <name type="scientific">Cardiosporidium cionae</name>
    <dbReference type="NCBI Taxonomy" id="476202"/>
    <lineage>
        <taxon>Eukaryota</taxon>
        <taxon>Sar</taxon>
        <taxon>Alveolata</taxon>
        <taxon>Apicomplexa</taxon>
        <taxon>Aconoidasida</taxon>
        <taxon>Nephromycida</taxon>
        <taxon>Cardiosporidium</taxon>
    </lineage>
</organism>
<dbReference type="CDD" id="cd18808">
    <property type="entry name" value="SF1_C_Upf1"/>
    <property type="match status" value="1"/>
</dbReference>
<evidence type="ECO:0000313" key="3">
    <source>
        <dbReference type="EMBL" id="KAF8820058.1"/>
    </source>
</evidence>